<feature type="transmembrane region" description="Helical" evidence="6">
    <location>
        <begin position="170"/>
        <end position="188"/>
    </location>
</feature>
<dbReference type="PANTHER" id="PTHR45649">
    <property type="entry name" value="AMINO-ACID PERMEASE BAT1"/>
    <property type="match status" value="1"/>
</dbReference>
<feature type="transmembrane region" description="Helical" evidence="6">
    <location>
        <begin position="75"/>
        <end position="97"/>
    </location>
</feature>
<evidence type="ECO:0000256" key="3">
    <source>
        <dbReference type="ARBA" id="ARBA00022692"/>
    </source>
</evidence>
<keyword evidence="3 6" id="KW-0812">Transmembrane</keyword>
<feature type="transmembrane region" description="Helical" evidence="6">
    <location>
        <begin position="336"/>
        <end position="363"/>
    </location>
</feature>
<evidence type="ECO:0000256" key="4">
    <source>
        <dbReference type="ARBA" id="ARBA00022989"/>
    </source>
</evidence>
<evidence type="ECO:0000313" key="8">
    <source>
        <dbReference type="Proteomes" id="UP001220324"/>
    </source>
</evidence>
<evidence type="ECO:0000313" key="7">
    <source>
        <dbReference type="EMBL" id="KAJ5552469.1"/>
    </source>
</evidence>
<reference evidence="7 8" key="1">
    <citation type="journal article" date="2023" name="IMA Fungus">
        <title>Comparative genomic study of the Penicillium genus elucidates a diverse pangenome and 15 lateral gene transfer events.</title>
        <authorList>
            <person name="Petersen C."/>
            <person name="Sorensen T."/>
            <person name="Nielsen M.R."/>
            <person name="Sondergaard T.E."/>
            <person name="Sorensen J.L."/>
            <person name="Fitzpatrick D.A."/>
            <person name="Frisvad J.C."/>
            <person name="Nielsen K.L."/>
        </authorList>
    </citation>
    <scope>NUCLEOTIDE SEQUENCE [LARGE SCALE GENOMIC DNA]</scope>
    <source>
        <strain evidence="7 8">IBT 35679</strain>
    </source>
</reference>
<dbReference type="PIRSF" id="PIRSF006060">
    <property type="entry name" value="AA_transporter"/>
    <property type="match status" value="1"/>
</dbReference>
<evidence type="ECO:0000256" key="6">
    <source>
        <dbReference type="SAM" id="Phobius"/>
    </source>
</evidence>
<feature type="transmembrane region" description="Helical" evidence="6">
    <location>
        <begin position="383"/>
        <end position="403"/>
    </location>
</feature>
<dbReference type="AlphaFoldDB" id="A0AAD6D2W1"/>
<organism evidence="7 8">
    <name type="scientific">Penicillium frequentans</name>
    <dbReference type="NCBI Taxonomy" id="3151616"/>
    <lineage>
        <taxon>Eukaryota</taxon>
        <taxon>Fungi</taxon>
        <taxon>Dikarya</taxon>
        <taxon>Ascomycota</taxon>
        <taxon>Pezizomycotina</taxon>
        <taxon>Eurotiomycetes</taxon>
        <taxon>Eurotiomycetidae</taxon>
        <taxon>Eurotiales</taxon>
        <taxon>Aspergillaceae</taxon>
        <taxon>Penicillium</taxon>
    </lineage>
</organism>
<feature type="transmembrane region" description="Helical" evidence="6">
    <location>
        <begin position="47"/>
        <end position="69"/>
    </location>
</feature>
<evidence type="ECO:0000256" key="5">
    <source>
        <dbReference type="ARBA" id="ARBA00023136"/>
    </source>
</evidence>
<evidence type="ECO:0000256" key="2">
    <source>
        <dbReference type="ARBA" id="ARBA00022448"/>
    </source>
</evidence>
<feature type="transmembrane region" description="Helical" evidence="6">
    <location>
        <begin position="245"/>
        <end position="264"/>
    </location>
</feature>
<proteinExistence type="predicted"/>
<feature type="transmembrane region" description="Helical" evidence="6">
    <location>
        <begin position="483"/>
        <end position="500"/>
    </location>
</feature>
<keyword evidence="5 6" id="KW-0472">Membrane</keyword>
<name>A0AAD6D2W1_9EURO</name>
<dbReference type="GO" id="GO:0022857">
    <property type="term" value="F:transmembrane transporter activity"/>
    <property type="evidence" value="ECO:0007669"/>
    <property type="project" value="InterPro"/>
</dbReference>
<evidence type="ECO:0000256" key="1">
    <source>
        <dbReference type="ARBA" id="ARBA00004141"/>
    </source>
</evidence>
<sequence length="520" mass="56954">MDSTKDCPKKATSATGAELSKADDYIDNGAIQDLGYQQSYRRVLKTIASVCLVIALTTPLSAILVSAFYQVSYGGYFGLTWGWIIPSVILFPQVLAISELCSSMPVNGAMYWWTAALAPESWSRCLGFISGWINLFGLFTGVASFAYAVASGLAYSILIARPDWSCTNAMIMAMALGVVVFWVVSMMLRLENVTLAYMICAVVILCHVILFLIALPVSHAVQGMPFPSARVVFGSYQNYTDWEPAVAVPFTWFCAAWVNSIWMAPAFVVEETHSPRTSAPKAMIGSYISTCVMGLFVTIISAFCIADMDSIAMDPSGYPLYQLLIDHWGQQKSAAFLLFIAPFSTFGGSGMLLTYSTQIAAFARDGGLPFAKHLTYVNQRLSLPVNAVLVLAAGTSLILLISLSTSAKEIIYSLTVLCGLINAAIPVGLRLFAGDRWVPGPWNYGRWSKPIHALAVISQVYFIIMESFPLYKSWDINTFNYNWAVTVSIIILSCLLYVTWGKSFPGIPLEAFHRSTAEDH</sequence>
<protein>
    <recommendedName>
        <fullName evidence="9">Amino acid transporter</fullName>
    </recommendedName>
</protein>
<accession>A0AAD6D2W1</accession>
<feature type="transmembrane region" description="Helical" evidence="6">
    <location>
        <begin position="194"/>
        <end position="215"/>
    </location>
</feature>
<dbReference type="InterPro" id="IPR002293">
    <property type="entry name" value="AA/rel_permease1"/>
</dbReference>
<dbReference type="EMBL" id="JAQIZZ010000002">
    <property type="protein sequence ID" value="KAJ5552469.1"/>
    <property type="molecule type" value="Genomic_DNA"/>
</dbReference>
<feature type="transmembrane region" description="Helical" evidence="6">
    <location>
        <begin position="135"/>
        <end position="158"/>
    </location>
</feature>
<dbReference type="Proteomes" id="UP001220324">
    <property type="component" value="Unassembled WGS sequence"/>
</dbReference>
<comment type="subcellular location">
    <subcellularLocation>
        <location evidence="1">Membrane</location>
        <topology evidence="1">Multi-pass membrane protein</topology>
    </subcellularLocation>
</comment>
<gene>
    <name evidence="7" type="ORF">N7494_001847</name>
</gene>
<keyword evidence="2" id="KW-0813">Transport</keyword>
<feature type="transmembrane region" description="Helical" evidence="6">
    <location>
        <begin position="284"/>
        <end position="306"/>
    </location>
</feature>
<dbReference type="PANTHER" id="PTHR45649:SF26">
    <property type="entry name" value="OS04G0435100 PROTEIN"/>
    <property type="match status" value="1"/>
</dbReference>
<feature type="transmembrane region" description="Helical" evidence="6">
    <location>
        <begin position="451"/>
        <end position="471"/>
    </location>
</feature>
<dbReference type="GO" id="GO:0016020">
    <property type="term" value="C:membrane"/>
    <property type="evidence" value="ECO:0007669"/>
    <property type="project" value="UniProtKB-SubCell"/>
</dbReference>
<feature type="transmembrane region" description="Helical" evidence="6">
    <location>
        <begin position="410"/>
        <end position="431"/>
    </location>
</feature>
<evidence type="ECO:0008006" key="9">
    <source>
        <dbReference type="Google" id="ProtNLM"/>
    </source>
</evidence>
<dbReference type="Gene3D" id="1.20.1740.10">
    <property type="entry name" value="Amino acid/polyamine transporter I"/>
    <property type="match status" value="1"/>
</dbReference>
<keyword evidence="4 6" id="KW-1133">Transmembrane helix</keyword>
<comment type="caution">
    <text evidence="7">The sequence shown here is derived from an EMBL/GenBank/DDBJ whole genome shotgun (WGS) entry which is preliminary data.</text>
</comment>
<dbReference type="Pfam" id="PF13520">
    <property type="entry name" value="AA_permease_2"/>
    <property type="match status" value="1"/>
</dbReference>
<keyword evidence="8" id="KW-1185">Reference proteome</keyword>